<gene>
    <name evidence="1" type="ORF">sm9_1227</name>
</gene>
<evidence type="ECO:0000313" key="1">
    <source>
        <dbReference type="EMBL" id="ALT69008.1"/>
    </source>
</evidence>
<dbReference type="KEGG" id="mmil:sm9_1227"/>
<dbReference type="AlphaFoldDB" id="A0A0U3E7R5"/>
<name>A0A0U3E7R5_9EURY</name>
<dbReference type="PATRIC" id="fig|230361.4.peg.1268"/>
<sequence length="368" mass="43036">MIMGLFNKTSDYQKACENKIKELCGGFTPSDYFTEKAYSYKYEKNPTNNNEKAILKDECLNKTLALEDIEKRLDELLHMDCNALNSKIRQKYHRNTSEFKTQNDIDNFLGPSYYIKYHEKLEHKRLKYESEMKKNKQKELEIYTKYNIYQGVTVNVILPEKEIKLKYIDNSLSRGVATKYFGLIGLAIQDEIQQEEVNRTISTQMLVVDNGIVFRNAQKDGKDLRIPYESIISVEPHVNNNLKIILLENQIIYMGFVVVAIWDAVKIQNLINDQFMDIVNQNARGREFEEKGWDEISQNEPTNKVSDADEILKYVELYEHGYLTKEEFEMEKSKILHGKKAILECPNCKTPVNYEDQKFCTNCGTKLN</sequence>
<dbReference type="NCBIfam" id="NF045510">
    <property type="entry name" value="4Cys_prefix_kin"/>
    <property type="match status" value="1"/>
</dbReference>
<accession>A0A0U3E7R5</accession>
<evidence type="ECO:0008006" key="3">
    <source>
        <dbReference type="Google" id="ProtNLM"/>
    </source>
</evidence>
<organism evidence="1 2">
    <name type="scientific">Methanobrevibacter millerae</name>
    <dbReference type="NCBI Taxonomy" id="230361"/>
    <lineage>
        <taxon>Archaea</taxon>
        <taxon>Methanobacteriati</taxon>
        <taxon>Methanobacteriota</taxon>
        <taxon>Methanomada group</taxon>
        <taxon>Methanobacteria</taxon>
        <taxon>Methanobacteriales</taxon>
        <taxon>Methanobacteriaceae</taxon>
        <taxon>Methanobrevibacter</taxon>
    </lineage>
</organism>
<protein>
    <recommendedName>
        <fullName evidence="3">Zinc-ribbon domain-containing protein</fullName>
    </recommendedName>
</protein>
<reference evidence="1 2" key="1">
    <citation type="submission" date="2015-04" db="EMBL/GenBank/DDBJ databases">
        <title>The complete genome sequence of the rumen methanogen Methanobrevibacter millerae SM9.</title>
        <authorList>
            <person name="Leahy S.C."/>
            <person name="Kelly W.J."/>
            <person name="Pacheco D.M."/>
            <person name="Li D."/>
            <person name="Altermann E."/>
            <person name="Attwood G.T."/>
        </authorList>
    </citation>
    <scope>NUCLEOTIDE SEQUENCE [LARGE SCALE GENOMIC DNA]</scope>
    <source>
        <strain evidence="1 2">SM9</strain>
    </source>
</reference>
<evidence type="ECO:0000313" key="2">
    <source>
        <dbReference type="Proteomes" id="UP000067738"/>
    </source>
</evidence>
<proteinExistence type="predicted"/>
<dbReference type="Proteomes" id="UP000067738">
    <property type="component" value="Chromosome"/>
</dbReference>
<dbReference type="EMBL" id="CP011266">
    <property type="protein sequence ID" value="ALT69008.1"/>
    <property type="molecule type" value="Genomic_DNA"/>
</dbReference>
<keyword evidence="2" id="KW-1185">Reference proteome</keyword>